<dbReference type="GO" id="GO:0043138">
    <property type="term" value="F:3'-5' DNA helicase activity"/>
    <property type="evidence" value="ECO:0007669"/>
    <property type="project" value="UniProtKB-EC"/>
</dbReference>
<dbReference type="Gene3D" id="3.40.50.300">
    <property type="entry name" value="P-loop containing nucleotide triphosphate hydrolases"/>
    <property type="match status" value="2"/>
</dbReference>
<dbReference type="Gene3D" id="1.10.10.10">
    <property type="entry name" value="Winged helix-like DNA-binding domain superfamily/Winged helix DNA-binding domain"/>
    <property type="match status" value="1"/>
</dbReference>
<evidence type="ECO:0000256" key="7">
    <source>
        <dbReference type="ARBA" id="ARBA00023125"/>
    </source>
</evidence>
<dbReference type="FunFam" id="3.40.50.300:FF:001389">
    <property type="entry name" value="ATP-dependent DNA helicase RecQ"/>
    <property type="match status" value="1"/>
</dbReference>
<dbReference type="OrthoDB" id="9763310at2"/>
<dbReference type="STRING" id="29529.SAMN04488122_0097"/>
<dbReference type="GO" id="GO:0046872">
    <property type="term" value="F:metal ion binding"/>
    <property type="evidence" value="ECO:0007669"/>
    <property type="project" value="UniProtKB-KW"/>
</dbReference>
<dbReference type="Proteomes" id="UP000199310">
    <property type="component" value="Unassembled WGS sequence"/>
</dbReference>
<evidence type="ECO:0000256" key="4">
    <source>
        <dbReference type="ARBA" id="ARBA00022801"/>
    </source>
</evidence>
<evidence type="ECO:0000256" key="8">
    <source>
        <dbReference type="ARBA" id="ARBA00023235"/>
    </source>
</evidence>
<dbReference type="GO" id="GO:0003677">
    <property type="term" value="F:DNA binding"/>
    <property type="evidence" value="ECO:0007669"/>
    <property type="project" value="UniProtKB-KW"/>
</dbReference>
<keyword evidence="16" id="KW-1185">Reference proteome</keyword>
<dbReference type="GO" id="GO:0005737">
    <property type="term" value="C:cytoplasm"/>
    <property type="evidence" value="ECO:0007669"/>
    <property type="project" value="TreeGrafter"/>
</dbReference>
<dbReference type="GO" id="GO:0030894">
    <property type="term" value="C:replisome"/>
    <property type="evidence" value="ECO:0007669"/>
    <property type="project" value="TreeGrafter"/>
</dbReference>
<accession>A0A1I0NE86</accession>
<dbReference type="GO" id="GO:0006281">
    <property type="term" value="P:DNA repair"/>
    <property type="evidence" value="ECO:0007669"/>
    <property type="project" value="TreeGrafter"/>
</dbReference>
<dbReference type="InterPro" id="IPR027417">
    <property type="entry name" value="P-loop_NTPase"/>
</dbReference>
<dbReference type="GO" id="GO:0043590">
    <property type="term" value="C:bacterial nucleoid"/>
    <property type="evidence" value="ECO:0007669"/>
    <property type="project" value="TreeGrafter"/>
</dbReference>
<keyword evidence="8" id="KW-0413">Isomerase</keyword>
<evidence type="ECO:0000256" key="10">
    <source>
        <dbReference type="ARBA" id="ARBA00034808"/>
    </source>
</evidence>
<dbReference type="SUPFAM" id="SSF52540">
    <property type="entry name" value="P-loop containing nucleoside triphosphate hydrolases"/>
    <property type="match status" value="1"/>
</dbReference>
<dbReference type="PROSITE" id="PS51192">
    <property type="entry name" value="HELICASE_ATP_BIND_1"/>
    <property type="match status" value="1"/>
</dbReference>
<dbReference type="InterPro" id="IPR001650">
    <property type="entry name" value="Helicase_C-like"/>
</dbReference>
<proteinExistence type="inferred from homology"/>
<name>A0A1I0NE86_9BACT</name>
<dbReference type="CDD" id="cd17920">
    <property type="entry name" value="DEXHc_RecQ"/>
    <property type="match status" value="1"/>
</dbReference>
<keyword evidence="5 15" id="KW-0347">Helicase</keyword>
<evidence type="ECO:0000256" key="2">
    <source>
        <dbReference type="ARBA" id="ARBA00022723"/>
    </source>
</evidence>
<dbReference type="NCBIfam" id="TIGR00614">
    <property type="entry name" value="recQ_fam"/>
    <property type="match status" value="1"/>
</dbReference>
<dbReference type="EC" id="5.6.2.4" evidence="10"/>
<reference evidence="16" key="1">
    <citation type="submission" date="2016-10" db="EMBL/GenBank/DDBJ databases">
        <authorList>
            <person name="Varghese N."/>
            <person name="Submissions S."/>
        </authorList>
    </citation>
    <scope>NUCLEOTIDE SEQUENCE [LARGE SCALE GENOMIC DNA]</scope>
    <source>
        <strain evidence="16">DSM 3695</strain>
    </source>
</reference>
<dbReference type="InterPro" id="IPR004589">
    <property type="entry name" value="DNA_helicase_ATP-dep_RecQ"/>
</dbReference>
<dbReference type="PANTHER" id="PTHR13710:SF105">
    <property type="entry name" value="ATP-DEPENDENT DNA HELICASE Q1"/>
    <property type="match status" value="1"/>
</dbReference>
<evidence type="ECO:0000256" key="3">
    <source>
        <dbReference type="ARBA" id="ARBA00022741"/>
    </source>
</evidence>
<gene>
    <name evidence="15" type="ORF">SAMN04488122_0097</name>
</gene>
<evidence type="ECO:0000313" key="15">
    <source>
        <dbReference type="EMBL" id="SEV99027.1"/>
    </source>
</evidence>
<dbReference type="InterPro" id="IPR011545">
    <property type="entry name" value="DEAD/DEAH_box_helicase_dom"/>
</dbReference>
<evidence type="ECO:0000256" key="12">
    <source>
        <dbReference type="ARBA" id="ARBA00044550"/>
    </source>
</evidence>
<evidence type="ECO:0000256" key="9">
    <source>
        <dbReference type="ARBA" id="ARBA00034617"/>
    </source>
</evidence>
<keyword evidence="2" id="KW-0479">Metal-binding</keyword>
<dbReference type="RefSeq" id="WP_089889084.1">
    <property type="nucleotide sequence ID" value="NZ_FOJG01000001.1"/>
</dbReference>
<evidence type="ECO:0000259" key="13">
    <source>
        <dbReference type="PROSITE" id="PS51192"/>
    </source>
</evidence>
<dbReference type="PANTHER" id="PTHR13710">
    <property type="entry name" value="DNA HELICASE RECQ FAMILY MEMBER"/>
    <property type="match status" value="1"/>
</dbReference>
<dbReference type="InterPro" id="IPR036388">
    <property type="entry name" value="WH-like_DNA-bd_sf"/>
</dbReference>
<dbReference type="GO" id="GO:0009378">
    <property type="term" value="F:four-way junction helicase activity"/>
    <property type="evidence" value="ECO:0007669"/>
    <property type="project" value="TreeGrafter"/>
</dbReference>
<dbReference type="EMBL" id="FOJG01000001">
    <property type="protein sequence ID" value="SEV99027.1"/>
    <property type="molecule type" value="Genomic_DNA"/>
</dbReference>
<dbReference type="SMART" id="SM00490">
    <property type="entry name" value="HELICc"/>
    <property type="match status" value="1"/>
</dbReference>
<dbReference type="GO" id="GO:0016787">
    <property type="term" value="F:hydrolase activity"/>
    <property type="evidence" value="ECO:0007669"/>
    <property type="project" value="UniProtKB-KW"/>
</dbReference>
<feature type="domain" description="Helicase C-terminal" evidence="14">
    <location>
        <begin position="217"/>
        <end position="363"/>
    </location>
</feature>
<dbReference type="PROSITE" id="PS51194">
    <property type="entry name" value="HELICASE_CTER"/>
    <property type="match status" value="1"/>
</dbReference>
<sequence>MSTPTAILQQYWGYEQFRPLQEDIVNAVLEGQDTLALLPTGGGKSICFQVPAMMKPGLCLVITPLIALMKDQVANLKKRGITAYSIYSGMPYQEVERVLEAARRGGCKFLYVSPERLQSKLFQTYCDGLPVNLLAIDEAHCISQWGYDFRPAYLQIADIRSFFPEAPVLALTASATPKVQSDICEKLLMKDAKVFTKSFARANLSYSVLEEATKIDKVKHILDRVPGCGIVYCRNRKRTKEIASLLELQGIPASYYHAGLPQAERAARQEAWVNNDTRIMVCTNAFGMGIDKPDVRIVVHYDMPDGLEAYYQEAGRAGRDEQKAYAVLLYNEDELTDMHERIALQFPTLEQIREVYQAIVNYLQVPVGSAEGVYFDFDINDFARTFQLNLTMAYSAVRLLEQEGVLQLSESVFLPSRAEFVTNKESLYEFENAYPALEEIIKTLLRTYEGIFDNAVPIYERQIGRIMLTEDDEIAGQLYQLHQYGILHYQPRRDEPQLCFLQERVSAQHLRINMARIEVRKKVYADRLAAMFAYARNRDACRTQQLVAYFGEKDATPCGVCDICLKKKAQPMDANGFKRISDNVITLLKASPLLFNVLQSKLPEVKRNDLMEVLQFLNEEGLVVRDEAGRLSCPR</sequence>
<comment type="catalytic activity">
    <reaction evidence="9">
        <text>Couples ATP hydrolysis with the unwinding of duplex DNA by translocating in the 3'-5' direction.</text>
        <dbReference type="EC" id="5.6.2.4"/>
    </reaction>
</comment>
<dbReference type="Pfam" id="PF00270">
    <property type="entry name" value="DEAD"/>
    <property type="match status" value="1"/>
</dbReference>
<dbReference type="Pfam" id="PF16124">
    <property type="entry name" value="RecQ_Zn_bind"/>
    <property type="match status" value="1"/>
</dbReference>
<organism evidence="15 16">
    <name type="scientific">Chitinophaga arvensicola</name>
    <dbReference type="NCBI Taxonomy" id="29529"/>
    <lineage>
        <taxon>Bacteria</taxon>
        <taxon>Pseudomonadati</taxon>
        <taxon>Bacteroidota</taxon>
        <taxon>Chitinophagia</taxon>
        <taxon>Chitinophagales</taxon>
        <taxon>Chitinophagaceae</taxon>
        <taxon>Chitinophaga</taxon>
    </lineage>
</organism>
<evidence type="ECO:0000256" key="6">
    <source>
        <dbReference type="ARBA" id="ARBA00022840"/>
    </source>
</evidence>
<dbReference type="SMART" id="SM00487">
    <property type="entry name" value="DEXDc"/>
    <property type="match status" value="1"/>
</dbReference>
<protein>
    <recommendedName>
        <fullName evidence="11">ATP-dependent DNA helicase RecQ</fullName>
        <ecNumber evidence="10">5.6.2.4</ecNumber>
    </recommendedName>
    <alternativeName>
        <fullName evidence="12">DNA 3'-5' helicase RecQ</fullName>
    </alternativeName>
</protein>
<keyword evidence="7" id="KW-0238">DNA-binding</keyword>
<dbReference type="GO" id="GO:0006310">
    <property type="term" value="P:DNA recombination"/>
    <property type="evidence" value="ECO:0007669"/>
    <property type="project" value="InterPro"/>
</dbReference>
<evidence type="ECO:0000313" key="16">
    <source>
        <dbReference type="Proteomes" id="UP000199310"/>
    </source>
</evidence>
<evidence type="ECO:0000256" key="11">
    <source>
        <dbReference type="ARBA" id="ARBA00044535"/>
    </source>
</evidence>
<keyword evidence="3" id="KW-0547">Nucleotide-binding</keyword>
<feature type="domain" description="Helicase ATP-binding" evidence="13">
    <location>
        <begin position="25"/>
        <end position="193"/>
    </location>
</feature>
<evidence type="ECO:0000256" key="5">
    <source>
        <dbReference type="ARBA" id="ARBA00022806"/>
    </source>
</evidence>
<evidence type="ECO:0000259" key="14">
    <source>
        <dbReference type="PROSITE" id="PS51194"/>
    </source>
</evidence>
<dbReference type="Pfam" id="PF00271">
    <property type="entry name" value="Helicase_C"/>
    <property type="match status" value="1"/>
</dbReference>
<keyword evidence="4" id="KW-0378">Hydrolase</keyword>
<dbReference type="InterPro" id="IPR014001">
    <property type="entry name" value="Helicase_ATP-bd"/>
</dbReference>
<dbReference type="GO" id="GO:0005524">
    <property type="term" value="F:ATP binding"/>
    <property type="evidence" value="ECO:0007669"/>
    <property type="project" value="UniProtKB-KW"/>
</dbReference>
<comment type="similarity">
    <text evidence="1">Belongs to the helicase family. RecQ subfamily.</text>
</comment>
<evidence type="ECO:0000256" key="1">
    <source>
        <dbReference type="ARBA" id="ARBA00005446"/>
    </source>
</evidence>
<dbReference type="AlphaFoldDB" id="A0A1I0NE86"/>
<keyword evidence="6" id="KW-0067">ATP-binding</keyword>
<dbReference type="InterPro" id="IPR032284">
    <property type="entry name" value="RecQ_Zn-bd"/>
</dbReference>